<dbReference type="CDD" id="cd00130">
    <property type="entry name" value="PAS"/>
    <property type="match status" value="1"/>
</dbReference>
<sequence length="499" mass="54911">METTFISIHDVSPDARILYTSDSVVDILGYIPDELVNRSAWDFFPQDEVANAQMFHQQRIASDKAAVLVYCRIKSKSGEWIGCECVFSTVYDAMVVCTSVFHGSESSRRRLKEAPIVRRIFSSSPRDPRYHMLSHLSTRFNPPTPNQSHEPRAALFLNRFTRTLSIMYATSAIEQIIGISADVIRGKSFYCCIAENCLQDAVSCLENAKGNDSIAYLRFWFRDPRSEDQQQSTDDDTDSGVGVNSNEETAHPTPETVDPIASEEFRSPPSDSPDNMDIDNQRNSSADSGLDIETNEAIFGQARRTASSRSSATPSFRTSTLVNDPIELEAVISCTSDGLVVCLRKAKPYMTLPDELSPSPVENKGIFAAPWAVEPMMPPVEMRARANPRSNQTLKQAGPATAHARGPPVHDFMTAIREQAVFAWALTGINGTLGRYSHGTPSGESLPVDGLAIWASDPQYLASVDKLGQGKGLFQDPKSHSFHSAQKIEGAGDDSSMRE</sequence>
<feature type="region of interest" description="Disordered" evidence="1">
    <location>
        <begin position="226"/>
        <end position="292"/>
    </location>
</feature>
<reference evidence="3 4" key="1">
    <citation type="submission" date="2023-11" db="EMBL/GenBank/DDBJ databases">
        <title>An acidophilic fungus is an integral part of prey digestion in a carnivorous sundew plant.</title>
        <authorList>
            <person name="Tsai I.J."/>
        </authorList>
    </citation>
    <scope>NUCLEOTIDE SEQUENCE [LARGE SCALE GENOMIC DNA]</scope>
    <source>
        <strain evidence="3">169a</strain>
    </source>
</reference>
<feature type="region of interest" description="Disordered" evidence="1">
    <location>
        <begin position="472"/>
        <end position="499"/>
    </location>
</feature>
<dbReference type="PROSITE" id="PS50112">
    <property type="entry name" value="PAS"/>
    <property type="match status" value="1"/>
</dbReference>
<dbReference type="AlphaFoldDB" id="A0AAQ3M107"/>
<feature type="region of interest" description="Disordered" evidence="1">
    <location>
        <begin position="386"/>
        <end position="406"/>
    </location>
</feature>
<evidence type="ECO:0000313" key="4">
    <source>
        <dbReference type="Proteomes" id="UP001303373"/>
    </source>
</evidence>
<dbReference type="Gene3D" id="3.30.450.20">
    <property type="entry name" value="PAS domain"/>
    <property type="match status" value="1"/>
</dbReference>
<protein>
    <recommendedName>
        <fullName evidence="2">PAS domain-containing protein</fullName>
    </recommendedName>
</protein>
<dbReference type="NCBIfam" id="TIGR00229">
    <property type="entry name" value="sensory_box"/>
    <property type="match status" value="1"/>
</dbReference>
<organism evidence="3 4">
    <name type="scientific">Acrodontium crateriforme</name>
    <dbReference type="NCBI Taxonomy" id="150365"/>
    <lineage>
        <taxon>Eukaryota</taxon>
        <taxon>Fungi</taxon>
        <taxon>Dikarya</taxon>
        <taxon>Ascomycota</taxon>
        <taxon>Pezizomycotina</taxon>
        <taxon>Dothideomycetes</taxon>
        <taxon>Dothideomycetidae</taxon>
        <taxon>Mycosphaerellales</taxon>
        <taxon>Teratosphaeriaceae</taxon>
        <taxon>Acrodontium</taxon>
    </lineage>
</organism>
<keyword evidence="4" id="KW-1185">Reference proteome</keyword>
<dbReference type="InterPro" id="IPR000014">
    <property type="entry name" value="PAS"/>
</dbReference>
<name>A0AAQ3M107_9PEZI</name>
<proteinExistence type="predicted"/>
<dbReference type="InterPro" id="IPR035965">
    <property type="entry name" value="PAS-like_dom_sf"/>
</dbReference>
<evidence type="ECO:0000259" key="2">
    <source>
        <dbReference type="PROSITE" id="PS50112"/>
    </source>
</evidence>
<evidence type="ECO:0000256" key="1">
    <source>
        <dbReference type="SAM" id="MobiDB-lite"/>
    </source>
</evidence>
<accession>A0AAQ3M107</accession>
<dbReference type="InterPro" id="IPR013655">
    <property type="entry name" value="PAS_fold_3"/>
</dbReference>
<dbReference type="Pfam" id="PF08447">
    <property type="entry name" value="PAS_3"/>
    <property type="match status" value="1"/>
</dbReference>
<feature type="domain" description="PAS" evidence="2">
    <location>
        <begin position="1"/>
        <end position="63"/>
    </location>
</feature>
<gene>
    <name evidence="3" type="ORF">R9X50_00160000</name>
</gene>
<dbReference type="EMBL" id="CP138581">
    <property type="protein sequence ID" value="WPG98804.1"/>
    <property type="molecule type" value="Genomic_DNA"/>
</dbReference>
<dbReference type="Proteomes" id="UP001303373">
    <property type="component" value="Chromosome 2"/>
</dbReference>
<dbReference type="SUPFAM" id="SSF55785">
    <property type="entry name" value="PYP-like sensor domain (PAS domain)"/>
    <property type="match status" value="1"/>
</dbReference>
<evidence type="ECO:0000313" key="3">
    <source>
        <dbReference type="EMBL" id="WPG98804.1"/>
    </source>
</evidence>